<reference evidence="2 3" key="1">
    <citation type="journal article" date="2016" name="Mol. Biol. Evol.">
        <title>Genome-Wide Survey of Gut Fungi (Harpellales) Reveals the First Horizontally Transferred Ubiquitin Gene from a Mosquito Host.</title>
        <authorList>
            <person name="Wang Y."/>
            <person name="White M.M."/>
            <person name="Kvist S."/>
            <person name="Moncalvo J.M."/>
        </authorList>
    </citation>
    <scope>NUCLEOTIDE SEQUENCE [LARGE SCALE GENOMIC DNA]</scope>
    <source>
        <strain evidence="2 3">ALG-7-W6</strain>
    </source>
</reference>
<dbReference type="Proteomes" id="UP000187455">
    <property type="component" value="Unassembled WGS sequence"/>
</dbReference>
<evidence type="ECO:0000313" key="2">
    <source>
        <dbReference type="EMBL" id="OLY78060.1"/>
    </source>
</evidence>
<sequence>MNLKEAKQHVLDLAIIGTNIDHVTKELDGIENPSESEFNIITQEISSSDQDLVRLALNYAQKWKNDRSISFCYNSEFDNEIATSVPESSSTDHQYLFHQITMERMESERQTRRKDKLLKQELKKKHSSN</sequence>
<protein>
    <submittedName>
        <fullName evidence="2">Uncharacterized protein</fullName>
    </submittedName>
</protein>
<feature type="region of interest" description="Disordered" evidence="1">
    <location>
        <begin position="103"/>
        <end position="129"/>
    </location>
</feature>
<gene>
    <name evidence="2" type="ORF">AYI68_g7901</name>
</gene>
<organism evidence="2 3">
    <name type="scientific">Smittium mucronatum</name>
    <dbReference type="NCBI Taxonomy" id="133383"/>
    <lineage>
        <taxon>Eukaryota</taxon>
        <taxon>Fungi</taxon>
        <taxon>Fungi incertae sedis</taxon>
        <taxon>Zoopagomycota</taxon>
        <taxon>Kickxellomycotina</taxon>
        <taxon>Harpellomycetes</taxon>
        <taxon>Harpellales</taxon>
        <taxon>Legeriomycetaceae</taxon>
        <taxon>Smittium</taxon>
    </lineage>
</organism>
<evidence type="ECO:0000256" key="1">
    <source>
        <dbReference type="SAM" id="MobiDB-lite"/>
    </source>
</evidence>
<accession>A0A1R0GMF1</accession>
<name>A0A1R0GMF1_9FUNG</name>
<dbReference type="AlphaFoldDB" id="A0A1R0GMF1"/>
<evidence type="ECO:0000313" key="3">
    <source>
        <dbReference type="Proteomes" id="UP000187455"/>
    </source>
</evidence>
<keyword evidence="3" id="KW-1185">Reference proteome</keyword>
<dbReference type="EMBL" id="LSSL01007326">
    <property type="protein sequence ID" value="OLY78060.1"/>
    <property type="molecule type" value="Genomic_DNA"/>
</dbReference>
<feature type="compositionally biased region" description="Basic residues" evidence="1">
    <location>
        <begin position="111"/>
        <end position="129"/>
    </location>
</feature>
<proteinExistence type="predicted"/>
<comment type="caution">
    <text evidence="2">The sequence shown here is derived from an EMBL/GenBank/DDBJ whole genome shotgun (WGS) entry which is preliminary data.</text>
</comment>